<comment type="similarity">
    <text evidence="3 10">Belongs to the cytochrome P450 family.</text>
</comment>
<keyword evidence="8 10" id="KW-0503">Monooxygenase</keyword>
<dbReference type="GO" id="GO:0004497">
    <property type="term" value="F:monooxygenase activity"/>
    <property type="evidence" value="ECO:0007669"/>
    <property type="project" value="UniProtKB-KW"/>
</dbReference>
<evidence type="ECO:0000313" key="11">
    <source>
        <dbReference type="EMBL" id="KZP30161.1"/>
    </source>
</evidence>
<comment type="pathway">
    <text evidence="2">Secondary metabolite biosynthesis.</text>
</comment>
<dbReference type="InterPro" id="IPR050364">
    <property type="entry name" value="Cytochrome_P450_fung"/>
</dbReference>
<dbReference type="PRINTS" id="PR00463">
    <property type="entry name" value="EP450I"/>
</dbReference>
<dbReference type="AlphaFoldDB" id="A0A166T409"/>
<dbReference type="InterPro" id="IPR036396">
    <property type="entry name" value="Cyt_P450_sf"/>
</dbReference>
<evidence type="ECO:0000256" key="6">
    <source>
        <dbReference type="ARBA" id="ARBA00023002"/>
    </source>
</evidence>
<accession>A0A166T409</accession>
<protein>
    <submittedName>
        <fullName evidence="11">Cytochrome P450</fullName>
    </submittedName>
</protein>
<keyword evidence="4 9" id="KW-0349">Heme</keyword>
<evidence type="ECO:0000256" key="9">
    <source>
        <dbReference type="PIRSR" id="PIRSR602401-1"/>
    </source>
</evidence>
<dbReference type="PROSITE" id="PS00086">
    <property type="entry name" value="CYTOCHROME_P450"/>
    <property type="match status" value="1"/>
</dbReference>
<dbReference type="Gene3D" id="1.10.630.10">
    <property type="entry name" value="Cytochrome P450"/>
    <property type="match status" value="1"/>
</dbReference>
<evidence type="ECO:0000256" key="1">
    <source>
        <dbReference type="ARBA" id="ARBA00001971"/>
    </source>
</evidence>
<evidence type="ECO:0000256" key="3">
    <source>
        <dbReference type="ARBA" id="ARBA00010617"/>
    </source>
</evidence>
<keyword evidence="7 9" id="KW-0408">Iron</keyword>
<evidence type="ECO:0000256" key="4">
    <source>
        <dbReference type="ARBA" id="ARBA00022617"/>
    </source>
</evidence>
<keyword evidence="6 10" id="KW-0560">Oxidoreductase</keyword>
<dbReference type="PANTHER" id="PTHR46300">
    <property type="entry name" value="P450, PUTATIVE (EUROFUNG)-RELATED-RELATED"/>
    <property type="match status" value="1"/>
</dbReference>
<gene>
    <name evidence="11" type="ORF">FIBSPDRAFT_926658</name>
</gene>
<evidence type="ECO:0000256" key="7">
    <source>
        <dbReference type="ARBA" id="ARBA00023004"/>
    </source>
</evidence>
<organism evidence="11">
    <name type="scientific">Athelia psychrophila</name>
    <dbReference type="NCBI Taxonomy" id="1759441"/>
    <lineage>
        <taxon>Eukaryota</taxon>
        <taxon>Fungi</taxon>
        <taxon>Dikarya</taxon>
        <taxon>Basidiomycota</taxon>
        <taxon>Agaricomycotina</taxon>
        <taxon>Agaricomycetes</taxon>
        <taxon>Agaricomycetidae</taxon>
        <taxon>Atheliales</taxon>
        <taxon>Atheliaceae</taxon>
        <taxon>Athelia</taxon>
    </lineage>
</organism>
<dbReference type="EMBL" id="KV417495">
    <property type="protein sequence ID" value="KZP30161.1"/>
    <property type="molecule type" value="Genomic_DNA"/>
</dbReference>
<dbReference type="InterPro" id="IPR017972">
    <property type="entry name" value="Cyt_P450_CS"/>
</dbReference>
<sequence>MMDVPHTSIAIALLASSAVATLLYLASGKALRYPPGPKGWPLIGNLLDVPKPGSEWVDYHEMCKNYKSDMVYLRVLGQSILVLDSMEAITDLLDKRSDIYSSRPRSVMLNELMDMSWDFAFAPYGIFWRTHRRLFHSEFNMRAACGHHPQLTNGAHELLVRLLQHPDQWQKRLRHQVSAIILDIAYGIKALPEDDPIIGLAEKSLDLFIAPASIPGRFLVETVPMLKYVPAWFPGASFQRLALEGKATMRDAVEIPFNQVKRAMADGTAEPSFTLKCLQRIGISSGEEAMIKHCAAVMFTGGADTAVATLSTFFLAMLKHPEAQAKAQLELDSVLGFGQLPSFGDEASLPYISAIVNECLRWEVPTPIAIPHQSTKDDEYRGYHIPAGTIVIPNSWAVLNDERTYPDPLTFNPDRFIKDGNVAPEAAFGYGRRICPGQNTARDTLWINIGCILACFNIEKPLDAQGNAFEPSVKYAPQLLRHPEPFACRIKPRSTQVEEMIRGLSA</sequence>
<dbReference type="STRING" id="436010.A0A166T409"/>
<comment type="cofactor">
    <cofactor evidence="1 9">
        <name>heme</name>
        <dbReference type="ChEBI" id="CHEBI:30413"/>
    </cofactor>
</comment>
<keyword evidence="5 9" id="KW-0479">Metal-binding</keyword>
<dbReference type="PANTHER" id="PTHR46300:SF7">
    <property type="entry name" value="P450, PUTATIVE (EUROFUNG)-RELATED"/>
    <property type="match status" value="1"/>
</dbReference>
<proteinExistence type="inferred from homology"/>
<evidence type="ECO:0000256" key="10">
    <source>
        <dbReference type="RuleBase" id="RU000461"/>
    </source>
</evidence>
<evidence type="ECO:0000256" key="8">
    <source>
        <dbReference type="ARBA" id="ARBA00023033"/>
    </source>
</evidence>
<name>A0A166T409_9AGAM</name>
<dbReference type="Pfam" id="PF00067">
    <property type="entry name" value="p450"/>
    <property type="match status" value="1"/>
</dbReference>
<evidence type="ECO:0000256" key="5">
    <source>
        <dbReference type="ARBA" id="ARBA00022723"/>
    </source>
</evidence>
<dbReference type="CDD" id="cd11065">
    <property type="entry name" value="CYP64-like"/>
    <property type="match status" value="1"/>
</dbReference>
<dbReference type="InterPro" id="IPR002401">
    <property type="entry name" value="Cyt_P450_E_grp-I"/>
</dbReference>
<dbReference type="OrthoDB" id="2789670at2759"/>
<dbReference type="InterPro" id="IPR001128">
    <property type="entry name" value="Cyt_P450"/>
</dbReference>
<dbReference type="GO" id="GO:0020037">
    <property type="term" value="F:heme binding"/>
    <property type="evidence" value="ECO:0007669"/>
    <property type="project" value="InterPro"/>
</dbReference>
<feature type="binding site" description="axial binding residue" evidence="9">
    <location>
        <position position="435"/>
    </location>
    <ligand>
        <name>heme</name>
        <dbReference type="ChEBI" id="CHEBI:30413"/>
    </ligand>
    <ligandPart>
        <name>Fe</name>
        <dbReference type="ChEBI" id="CHEBI:18248"/>
    </ligandPart>
</feature>
<dbReference type="GO" id="GO:0005506">
    <property type="term" value="F:iron ion binding"/>
    <property type="evidence" value="ECO:0007669"/>
    <property type="project" value="InterPro"/>
</dbReference>
<dbReference type="SUPFAM" id="SSF48264">
    <property type="entry name" value="Cytochrome P450"/>
    <property type="match status" value="1"/>
</dbReference>
<dbReference type="GO" id="GO:0016705">
    <property type="term" value="F:oxidoreductase activity, acting on paired donors, with incorporation or reduction of molecular oxygen"/>
    <property type="evidence" value="ECO:0007669"/>
    <property type="project" value="InterPro"/>
</dbReference>
<reference evidence="11" key="1">
    <citation type="journal article" date="2016" name="Mol. Biol. Evol.">
        <title>Comparative Genomics of Early-Diverging Mushroom-Forming Fungi Provides Insights into the Origins of Lignocellulose Decay Capabilities.</title>
        <authorList>
            <person name="Nagy L.G."/>
            <person name="Riley R."/>
            <person name="Tritt A."/>
            <person name="Adam C."/>
            <person name="Daum C."/>
            <person name="Floudas D."/>
            <person name="Sun H."/>
            <person name="Yadav J.S."/>
            <person name="Pangilinan J."/>
            <person name="Larsson K.H."/>
            <person name="Matsuura K."/>
            <person name="Barry K."/>
            <person name="Labutti K."/>
            <person name="Kuo R."/>
            <person name="Ohm R.A."/>
            <person name="Bhattacharya S.S."/>
            <person name="Shirouzu T."/>
            <person name="Yoshinaga Y."/>
            <person name="Martin F.M."/>
            <person name="Grigoriev I.V."/>
            <person name="Hibbett D.S."/>
        </authorList>
    </citation>
    <scope>NUCLEOTIDE SEQUENCE [LARGE SCALE GENOMIC DNA]</scope>
    <source>
        <strain evidence="11">CBS 109695</strain>
    </source>
</reference>
<evidence type="ECO:0000256" key="2">
    <source>
        <dbReference type="ARBA" id="ARBA00005179"/>
    </source>
</evidence>